<reference evidence="2" key="1">
    <citation type="submission" date="2016-05" db="EMBL/GenBank/DDBJ databases">
        <title>Comparative genomics of biotechnologically important yeasts.</title>
        <authorList>
            <consortium name="DOE Joint Genome Institute"/>
            <person name="Riley R."/>
            <person name="Haridas S."/>
            <person name="Wolfe K.H."/>
            <person name="Lopes M.R."/>
            <person name="Hittinger C.T."/>
            <person name="Goker M."/>
            <person name="Salamov A."/>
            <person name="Wisecaver J."/>
            <person name="Long T.M."/>
            <person name="Aerts A.L."/>
            <person name="Barry K."/>
            <person name="Choi C."/>
            <person name="Clum A."/>
            <person name="Coughlan A.Y."/>
            <person name="Deshpande S."/>
            <person name="Douglass A.P."/>
            <person name="Hanson S.J."/>
            <person name="Klenk H.-P."/>
            <person name="Labutti K."/>
            <person name="Lapidus A."/>
            <person name="Lindquist E."/>
            <person name="Lipzen A."/>
            <person name="Meier-Kolthoff J.P."/>
            <person name="Ohm R.A."/>
            <person name="Otillar R.P."/>
            <person name="Pangilinan J."/>
            <person name="Peng Y."/>
            <person name="Rokas A."/>
            <person name="Rosa C.A."/>
            <person name="Scheuner C."/>
            <person name="Sibirny A.A."/>
            <person name="Slot J.C."/>
            <person name="Stielow J.B."/>
            <person name="Sun H."/>
            <person name="Kurtzman C.P."/>
            <person name="Blackwell M."/>
            <person name="Grigoriev I.V."/>
            <person name="Jeffries T.W."/>
        </authorList>
    </citation>
    <scope>NUCLEOTIDE SEQUENCE [LARGE SCALE GENOMIC DNA]</scope>
    <source>
        <strain evidence="2">NRRL Y-17324</strain>
    </source>
</reference>
<proteinExistence type="predicted"/>
<dbReference type="Proteomes" id="UP000094285">
    <property type="component" value="Unassembled WGS sequence"/>
</dbReference>
<evidence type="ECO:0000313" key="1">
    <source>
        <dbReference type="EMBL" id="ODV78117.1"/>
    </source>
</evidence>
<dbReference type="InterPro" id="IPR048920">
    <property type="entry name" value="REC102"/>
</dbReference>
<dbReference type="RefSeq" id="XP_020063239.1">
    <property type="nucleotide sequence ID" value="XM_020206933.1"/>
</dbReference>
<dbReference type="Pfam" id="PF21736">
    <property type="entry name" value="REC102"/>
    <property type="match status" value="1"/>
</dbReference>
<dbReference type="EMBL" id="KV453914">
    <property type="protein sequence ID" value="ODV78117.1"/>
    <property type="molecule type" value="Genomic_DNA"/>
</dbReference>
<dbReference type="OrthoDB" id="4026184at2759"/>
<keyword evidence="2" id="KW-1185">Reference proteome</keyword>
<name>A0A1E4SF25_9ASCO</name>
<gene>
    <name evidence="1" type="ORF">CANTADRAFT_23221</name>
</gene>
<protein>
    <submittedName>
        <fullName evidence="1">Uncharacterized protein</fullName>
    </submittedName>
</protein>
<accession>A0A1E4SF25</accession>
<organism evidence="1 2">
    <name type="scientific">Suhomyces tanzawaensis NRRL Y-17324</name>
    <dbReference type="NCBI Taxonomy" id="984487"/>
    <lineage>
        <taxon>Eukaryota</taxon>
        <taxon>Fungi</taxon>
        <taxon>Dikarya</taxon>
        <taxon>Ascomycota</taxon>
        <taxon>Saccharomycotina</taxon>
        <taxon>Pichiomycetes</taxon>
        <taxon>Debaryomycetaceae</taxon>
        <taxon>Suhomyces</taxon>
    </lineage>
</organism>
<evidence type="ECO:0000313" key="2">
    <source>
        <dbReference type="Proteomes" id="UP000094285"/>
    </source>
</evidence>
<dbReference type="GeneID" id="30981070"/>
<dbReference type="AlphaFoldDB" id="A0A1E4SF25"/>
<sequence length="272" mass="31263">MERLCVQKGDDYACLEYLWLSSGKVEEMSLVIPSHGFQVNLSIHLNGRKISGTCYNSLLEKVGYCFARSPVWTSMGYELSLSVDNCICLNLGCRIFTPLLDELIPATNDPGTAQVRTLQRFSISLHYYTDSQELHLDGLLQAFEYLLRSWAVNMEYKFPLIFSYYGRQFFRLNYNCICKTIDELFDPQVDTKNPKANADKYTTLIHCLLKLQRNVMTEFNILNVLKELDQSSSRRCAVKNAVDYSSVISIKTFVYQLTFLKQVDSTFCDQGL</sequence>